<dbReference type="Pfam" id="PF02580">
    <property type="entry name" value="Tyr_Deacylase"/>
    <property type="match status" value="1"/>
</dbReference>
<dbReference type="GO" id="GO:0043908">
    <property type="term" value="F:Ser(Gly)-tRNA(Ala) hydrolase activity"/>
    <property type="evidence" value="ECO:0007669"/>
    <property type="project" value="UniProtKB-UniRule"/>
</dbReference>
<keyword evidence="2" id="KW-0378">Hydrolase</keyword>
<dbReference type="EC" id="3.1.1.96" evidence="2"/>
<dbReference type="GO" id="GO:0000049">
    <property type="term" value="F:tRNA binding"/>
    <property type="evidence" value="ECO:0007669"/>
    <property type="project" value="UniProtKB-UniRule"/>
</dbReference>
<dbReference type="AlphaFoldDB" id="A0A0U5JB70"/>
<dbReference type="PANTHER" id="PTHR10472:SF5">
    <property type="entry name" value="D-AMINOACYL-TRNA DEACYLASE 1"/>
    <property type="match status" value="1"/>
</dbReference>
<dbReference type="Proteomes" id="UP000069902">
    <property type="component" value="Chromosome cPNK"/>
</dbReference>
<keyword evidence="2" id="KW-0694">RNA-binding</keyword>
<dbReference type="FunFam" id="3.50.80.10:FF:000001">
    <property type="entry name" value="D-aminoacyl-tRNA deacylase"/>
    <property type="match status" value="1"/>
</dbReference>
<evidence type="ECO:0000313" key="4">
    <source>
        <dbReference type="Proteomes" id="UP000069902"/>
    </source>
</evidence>
<dbReference type="RefSeq" id="WP_032125020.1">
    <property type="nucleotide sequence ID" value="NZ_LN879502.1"/>
</dbReference>
<evidence type="ECO:0000256" key="1">
    <source>
        <dbReference type="ARBA" id="ARBA00009673"/>
    </source>
</evidence>
<dbReference type="STRING" id="389348.PNK_0404"/>
<keyword evidence="2" id="KW-0820">tRNA-binding</keyword>
<name>A0A0U5JB70_9BACT</name>
<sequence>MRLVIQRATSAAVHIQQQLYSAIGPGLVVLLGIHKDDGLEQVKWCVNKLVHLRLFSDAQGKMNVNIKEKGGSILVVSQFTLYGNCLSGRRPDFLQAAPPLIALPLYQQFIEKLKKEVQIVETGEFGADMQVSLINDGPVTLIIDSGK</sequence>
<dbReference type="GO" id="GO:0005737">
    <property type="term" value="C:cytoplasm"/>
    <property type="evidence" value="ECO:0007669"/>
    <property type="project" value="UniProtKB-SubCell"/>
</dbReference>
<dbReference type="GO" id="GO:0106026">
    <property type="term" value="F:Gly-tRNA(Ala) deacylase activity"/>
    <property type="evidence" value="ECO:0007669"/>
    <property type="project" value="UniProtKB-UniRule"/>
</dbReference>
<dbReference type="KEGG" id="pnl:PNK_0404"/>
<comment type="domain">
    <text evidence="2">A Gly-cisPro motif from one monomer fits into the active site of the other monomer to allow specific chiral rejection of L-amino acids.</text>
</comment>
<comment type="similarity">
    <text evidence="1 2">Belongs to the DTD family.</text>
</comment>
<keyword evidence="4" id="KW-1185">Reference proteome</keyword>
<dbReference type="SUPFAM" id="SSF69500">
    <property type="entry name" value="DTD-like"/>
    <property type="match status" value="1"/>
</dbReference>
<dbReference type="GO" id="GO:0019478">
    <property type="term" value="P:D-amino acid catabolic process"/>
    <property type="evidence" value="ECO:0007669"/>
    <property type="project" value="UniProtKB-UniRule"/>
</dbReference>
<reference evidence="4" key="1">
    <citation type="submission" date="2015-09" db="EMBL/GenBank/DDBJ databases">
        <authorList>
            <person name="Bertelli C."/>
        </authorList>
    </citation>
    <scope>NUCLEOTIDE SEQUENCE [LARGE SCALE GENOMIC DNA]</scope>
    <source>
        <strain evidence="4">KNic</strain>
    </source>
</reference>
<comment type="catalytic activity">
    <reaction evidence="2">
        <text>a D-aminoacyl-tRNA + H2O = a tRNA + a D-alpha-amino acid + H(+)</text>
        <dbReference type="Rhea" id="RHEA:13953"/>
        <dbReference type="Rhea" id="RHEA-COMP:10123"/>
        <dbReference type="Rhea" id="RHEA-COMP:10124"/>
        <dbReference type="ChEBI" id="CHEBI:15377"/>
        <dbReference type="ChEBI" id="CHEBI:15378"/>
        <dbReference type="ChEBI" id="CHEBI:59871"/>
        <dbReference type="ChEBI" id="CHEBI:78442"/>
        <dbReference type="ChEBI" id="CHEBI:79333"/>
        <dbReference type="EC" id="3.1.1.96"/>
    </reaction>
</comment>
<protein>
    <recommendedName>
        <fullName evidence="2">D-aminoacyl-tRNA deacylase</fullName>
        <shortName evidence="2">DTD</shortName>
        <ecNumber evidence="2">3.1.1.96</ecNumber>
    </recommendedName>
    <alternativeName>
        <fullName evidence="2">Gly-tRNA(Ala) deacylase</fullName>
        <ecNumber evidence="2">3.1.1.-</ecNumber>
    </alternativeName>
</protein>
<dbReference type="CDD" id="cd00563">
    <property type="entry name" value="Dtyr_deacylase"/>
    <property type="match status" value="1"/>
</dbReference>
<accession>A0A0U5JB70</accession>
<dbReference type="InterPro" id="IPR003732">
    <property type="entry name" value="Daa-tRNA_deacyls_DTD"/>
</dbReference>
<evidence type="ECO:0000313" key="3">
    <source>
        <dbReference type="EMBL" id="CUI16036.1"/>
    </source>
</evidence>
<feature type="short sequence motif" description="Gly-cisPro motif, important for rejection of L-amino acids" evidence="2">
    <location>
        <begin position="137"/>
        <end position="138"/>
    </location>
</feature>
<comment type="subunit">
    <text evidence="2">Homodimer.</text>
</comment>
<dbReference type="GO" id="GO:0051500">
    <property type="term" value="F:D-tyrosyl-tRNA(Tyr) deacylase activity"/>
    <property type="evidence" value="ECO:0007669"/>
    <property type="project" value="TreeGrafter"/>
</dbReference>
<comment type="catalytic activity">
    <reaction evidence="2">
        <text>glycyl-tRNA(Ala) + H2O = tRNA(Ala) + glycine + H(+)</text>
        <dbReference type="Rhea" id="RHEA:53744"/>
        <dbReference type="Rhea" id="RHEA-COMP:9657"/>
        <dbReference type="Rhea" id="RHEA-COMP:13640"/>
        <dbReference type="ChEBI" id="CHEBI:15377"/>
        <dbReference type="ChEBI" id="CHEBI:15378"/>
        <dbReference type="ChEBI" id="CHEBI:57305"/>
        <dbReference type="ChEBI" id="CHEBI:78442"/>
        <dbReference type="ChEBI" id="CHEBI:78522"/>
    </reaction>
</comment>
<keyword evidence="2" id="KW-0963">Cytoplasm</keyword>
<gene>
    <name evidence="2 3" type="primary">dtd</name>
    <name evidence="3" type="ORF">PNK_0404</name>
</gene>
<dbReference type="FunCoup" id="A0A0U5JB70">
    <property type="interactions" value="338"/>
</dbReference>
<dbReference type="InParanoid" id="A0A0U5JB70"/>
<dbReference type="PATRIC" id="fig|389348.3.peg.451"/>
<dbReference type="NCBIfam" id="TIGR00256">
    <property type="entry name" value="D-aminoacyl-tRNA deacylase"/>
    <property type="match status" value="1"/>
</dbReference>
<evidence type="ECO:0000256" key="2">
    <source>
        <dbReference type="HAMAP-Rule" id="MF_00518"/>
    </source>
</evidence>
<dbReference type="EMBL" id="LN879502">
    <property type="protein sequence ID" value="CUI16036.1"/>
    <property type="molecule type" value="Genomic_DNA"/>
</dbReference>
<proteinExistence type="inferred from homology"/>
<organism evidence="3 4">
    <name type="scientific">Candidatus Protochlamydia naegleriophila</name>
    <dbReference type="NCBI Taxonomy" id="389348"/>
    <lineage>
        <taxon>Bacteria</taxon>
        <taxon>Pseudomonadati</taxon>
        <taxon>Chlamydiota</taxon>
        <taxon>Chlamydiia</taxon>
        <taxon>Parachlamydiales</taxon>
        <taxon>Parachlamydiaceae</taxon>
        <taxon>Candidatus Protochlamydia</taxon>
    </lineage>
</organism>
<dbReference type="EC" id="3.1.1.-" evidence="2"/>
<dbReference type="InterPro" id="IPR023509">
    <property type="entry name" value="DTD-like_sf"/>
</dbReference>
<dbReference type="Gene3D" id="3.50.80.10">
    <property type="entry name" value="D-tyrosyl-tRNA(Tyr) deacylase"/>
    <property type="match status" value="1"/>
</dbReference>
<dbReference type="HAMAP" id="MF_00518">
    <property type="entry name" value="Deacylase_Dtd"/>
    <property type="match status" value="1"/>
</dbReference>
<comment type="subcellular location">
    <subcellularLocation>
        <location evidence="2">Cytoplasm</location>
    </subcellularLocation>
</comment>
<comment type="function">
    <text evidence="2">An aminoacyl-tRNA editing enzyme that deacylates mischarged D-aminoacyl-tRNAs. Also deacylates mischarged glycyl-tRNA(Ala), protecting cells against glycine mischarging by AlaRS. Acts via tRNA-based rather than protein-based catalysis; rejects L-amino acids rather than detecting D-amino acids in the active site. By recycling D-aminoacyl-tRNA to D-amino acids and free tRNA molecules, this enzyme counteracts the toxicity associated with the formation of D-aminoacyl-tRNA entities in vivo and helps enforce protein L-homochirality.</text>
</comment>
<dbReference type="PANTHER" id="PTHR10472">
    <property type="entry name" value="D-TYROSYL-TRNA TYR DEACYLASE"/>
    <property type="match status" value="1"/>
</dbReference>